<protein>
    <submittedName>
        <fullName evidence="1">Uncharacterized protein</fullName>
    </submittedName>
</protein>
<proteinExistence type="predicted"/>
<organism evidence="1 2">
    <name type="scientific">Dreissena polymorpha</name>
    <name type="common">Zebra mussel</name>
    <name type="synonym">Mytilus polymorpha</name>
    <dbReference type="NCBI Taxonomy" id="45954"/>
    <lineage>
        <taxon>Eukaryota</taxon>
        <taxon>Metazoa</taxon>
        <taxon>Spiralia</taxon>
        <taxon>Lophotrochozoa</taxon>
        <taxon>Mollusca</taxon>
        <taxon>Bivalvia</taxon>
        <taxon>Autobranchia</taxon>
        <taxon>Heteroconchia</taxon>
        <taxon>Euheterodonta</taxon>
        <taxon>Imparidentia</taxon>
        <taxon>Neoheterodontei</taxon>
        <taxon>Myida</taxon>
        <taxon>Dreissenoidea</taxon>
        <taxon>Dreissenidae</taxon>
        <taxon>Dreissena</taxon>
    </lineage>
</organism>
<reference evidence="1" key="1">
    <citation type="journal article" date="2019" name="bioRxiv">
        <title>The Genome of the Zebra Mussel, Dreissena polymorpha: A Resource for Invasive Species Research.</title>
        <authorList>
            <person name="McCartney M.A."/>
            <person name="Auch B."/>
            <person name="Kono T."/>
            <person name="Mallez S."/>
            <person name="Zhang Y."/>
            <person name="Obille A."/>
            <person name="Becker A."/>
            <person name="Abrahante J.E."/>
            <person name="Garbe J."/>
            <person name="Badalamenti J.P."/>
            <person name="Herman A."/>
            <person name="Mangelson H."/>
            <person name="Liachko I."/>
            <person name="Sullivan S."/>
            <person name="Sone E.D."/>
            <person name="Koren S."/>
            <person name="Silverstein K.A.T."/>
            <person name="Beckman K.B."/>
            <person name="Gohl D.M."/>
        </authorList>
    </citation>
    <scope>NUCLEOTIDE SEQUENCE</scope>
    <source>
        <strain evidence="1">Duluth1</strain>
        <tissue evidence="1">Whole animal</tissue>
    </source>
</reference>
<keyword evidence="2" id="KW-1185">Reference proteome</keyword>
<comment type="caution">
    <text evidence="1">The sequence shown here is derived from an EMBL/GenBank/DDBJ whole genome shotgun (WGS) entry which is preliminary data.</text>
</comment>
<evidence type="ECO:0000313" key="1">
    <source>
        <dbReference type="EMBL" id="KAH3888441.1"/>
    </source>
</evidence>
<accession>A0A9D4N5L1</accession>
<sequence length="120" mass="13730">YRMWIIVFTFMVESRPSTVGSHHSRHEFALPIQESDCVSSLKDQRSLYVEDCDFHARACINFPVGDRLSRNAIKPVGDRLSTDDIKPVGDRLSRDAIKPVSDRLSTDAIKPKRRRGARFL</sequence>
<gene>
    <name evidence="1" type="ORF">DPMN_012476</name>
</gene>
<feature type="non-terminal residue" evidence="1">
    <location>
        <position position="1"/>
    </location>
</feature>
<reference evidence="1" key="2">
    <citation type="submission" date="2020-11" db="EMBL/GenBank/DDBJ databases">
        <authorList>
            <person name="McCartney M.A."/>
            <person name="Auch B."/>
            <person name="Kono T."/>
            <person name="Mallez S."/>
            <person name="Becker A."/>
            <person name="Gohl D.M."/>
            <person name="Silverstein K.A.T."/>
            <person name="Koren S."/>
            <person name="Bechman K.B."/>
            <person name="Herman A."/>
            <person name="Abrahante J.E."/>
            <person name="Garbe J."/>
        </authorList>
    </citation>
    <scope>NUCLEOTIDE SEQUENCE</scope>
    <source>
        <strain evidence="1">Duluth1</strain>
        <tissue evidence="1">Whole animal</tissue>
    </source>
</reference>
<dbReference type="Proteomes" id="UP000828390">
    <property type="component" value="Unassembled WGS sequence"/>
</dbReference>
<name>A0A9D4N5L1_DREPO</name>
<dbReference type="EMBL" id="JAIWYP010000001">
    <property type="protein sequence ID" value="KAH3888441.1"/>
    <property type="molecule type" value="Genomic_DNA"/>
</dbReference>
<evidence type="ECO:0000313" key="2">
    <source>
        <dbReference type="Proteomes" id="UP000828390"/>
    </source>
</evidence>
<dbReference type="AlphaFoldDB" id="A0A9D4N5L1"/>